<dbReference type="SUPFAM" id="SSF56784">
    <property type="entry name" value="HAD-like"/>
    <property type="match status" value="1"/>
</dbReference>
<sequence>MDEKTSMTTTETPTFTLIAKFGKERIQLNDLSPHTTIEQVKIILQERTRVLCKRQKLVGLVANEGGAKGVHDALPIMHLKTNTKAKLTNENRTTHQFILMGTPEESIFVDPDQLDELPDVIEDFDLDFNAGSEEWLRHVANGENLKKFTADTLIHMMNPPRDGKPLLVLDLDHTLLDFSSRSLQRDAVSVPVGQGAAKTMKRSHMDEFLTHMYQYYDLVVWSQTSWRWLETKLTELGMIGSAYKFCFVLDKTSMFTVTTTDKYNQTRTHHVKPLQIIWSKFSRWSAANTVHLDDLSRNFALNMSSGLKCTPFYRKKNPRDAELLAIGKYLVDIAQAGIRFDQIDFGRWKDVVQGECSLLDTLTQQDGSNDQNGQ</sequence>
<proteinExistence type="predicted"/>
<comment type="caution">
    <text evidence="2">The sequence shown here is derived from an EMBL/GenBank/DDBJ whole genome shotgun (WGS) entry which is preliminary data.</text>
</comment>
<keyword evidence="2" id="KW-0378">Hydrolase</keyword>
<dbReference type="InterPro" id="IPR029071">
    <property type="entry name" value="Ubiquitin-like_domsf"/>
</dbReference>
<dbReference type="Gene3D" id="3.10.20.90">
    <property type="entry name" value="Phosphatidylinositol 3-kinase Catalytic Subunit, Chain A, domain 1"/>
    <property type="match status" value="1"/>
</dbReference>
<organism evidence="2 3">
    <name type="scientific">Fistulifera solaris</name>
    <name type="common">Oleaginous diatom</name>
    <dbReference type="NCBI Taxonomy" id="1519565"/>
    <lineage>
        <taxon>Eukaryota</taxon>
        <taxon>Sar</taxon>
        <taxon>Stramenopiles</taxon>
        <taxon>Ochrophyta</taxon>
        <taxon>Bacillariophyta</taxon>
        <taxon>Bacillariophyceae</taxon>
        <taxon>Bacillariophycidae</taxon>
        <taxon>Naviculales</taxon>
        <taxon>Naviculaceae</taxon>
        <taxon>Fistulifera</taxon>
    </lineage>
</organism>
<dbReference type="Proteomes" id="UP000198406">
    <property type="component" value="Unassembled WGS sequence"/>
</dbReference>
<dbReference type="SUPFAM" id="SSF54236">
    <property type="entry name" value="Ubiquitin-like"/>
    <property type="match status" value="1"/>
</dbReference>
<dbReference type="InParanoid" id="A0A1Z5K4S0"/>
<dbReference type="PROSITE" id="PS50969">
    <property type="entry name" value="FCP1"/>
    <property type="match status" value="1"/>
</dbReference>
<dbReference type="InterPro" id="IPR023214">
    <property type="entry name" value="HAD_sf"/>
</dbReference>
<dbReference type="PANTHER" id="PTHR48493">
    <property type="entry name" value="UBIQUITIN-LIKE DOMAIN-CONTAINING CTD PHOSPHATASE 1"/>
    <property type="match status" value="1"/>
</dbReference>
<feature type="domain" description="FCP1 homology" evidence="1">
    <location>
        <begin position="160"/>
        <end position="333"/>
    </location>
</feature>
<accession>A0A1Z5K4S0</accession>
<dbReference type="InterPro" id="IPR036412">
    <property type="entry name" value="HAD-like_sf"/>
</dbReference>
<gene>
    <name evidence="2" type="ORF">FisN_1Lh379</name>
</gene>
<evidence type="ECO:0000259" key="1">
    <source>
        <dbReference type="PROSITE" id="PS50969"/>
    </source>
</evidence>
<evidence type="ECO:0000313" key="3">
    <source>
        <dbReference type="Proteomes" id="UP000198406"/>
    </source>
</evidence>
<dbReference type="PANTHER" id="PTHR48493:SF1">
    <property type="entry name" value="UBIQUITIN-LIKE DOMAIN-CONTAINING CTD PHOSPHATASE 1"/>
    <property type="match status" value="1"/>
</dbReference>
<dbReference type="InterPro" id="IPR004274">
    <property type="entry name" value="FCP1_dom"/>
</dbReference>
<protein>
    <submittedName>
        <fullName evidence="2">Protein phosphatase</fullName>
        <ecNumber evidence="2">3.1.3.16</ecNumber>
    </submittedName>
</protein>
<evidence type="ECO:0000313" key="2">
    <source>
        <dbReference type="EMBL" id="GAX20958.1"/>
    </source>
</evidence>
<dbReference type="OrthoDB" id="1711508at2759"/>
<dbReference type="SMART" id="SM00577">
    <property type="entry name" value="CPDc"/>
    <property type="match status" value="1"/>
</dbReference>
<keyword evidence="3" id="KW-1185">Reference proteome</keyword>
<dbReference type="InterPro" id="IPR051658">
    <property type="entry name" value="UBLCP1"/>
</dbReference>
<name>A0A1Z5K4S0_FISSO</name>
<dbReference type="EC" id="3.1.3.16" evidence="2"/>
<dbReference type="EMBL" id="BDSP01000153">
    <property type="protein sequence ID" value="GAX20958.1"/>
    <property type="molecule type" value="Genomic_DNA"/>
</dbReference>
<dbReference type="AlphaFoldDB" id="A0A1Z5K4S0"/>
<dbReference type="GO" id="GO:0004722">
    <property type="term" value="F:protein serine/threonine phosphatase activity"/>
    <property type="evidence" value="ECO:0007669"/>
    <property type="project" value="UniProtKB-EC"/>
</dbReference>
<dbReference type="Pfam" id="PF03031">
    <property type="entry name" value="NIF"/>
    <property type="match status" value="1"/>
</dbReference>
<dbReference type="Gene3D" id="3.40.50.1000">
    <property type="entry name" value="HAD superfamily/HAD-like"/>
    <property type="match status" value="1"/>
</dbReference>
<reference evidence="2 3" key="1">
    <citation type="journal article" date="2015" name="Plant Cell">
        <title>Oil accumulation by the oleaginous diatom Fistulifera solaris as revealed by the genome and transcriptome.</title>
        <authorList>
            <person name="Tanaka T."/>
            <person name="Maeda Y."/>
            <person name="Veluchamy A."/>
            <person name="Tanaka M."/>
            <person name="Abida H."/>
            <person name="Marechal E."/>
            <person name="Bowler C."/>
            <person name="Muto M."/>
            <person name="Sunaga Y."/>
            <person name="Tanaka M."/>
            <person name="Yoshino T."/>
            <person name="Taniguchi T."/>
            <person name="Fukuda Y."/>
            <person name="Nemoto M."/>
            <person name="Matsumoto M."/>
            <person name="Wong P.S."/>
            <person name="Aburatani S."/>
            <person name="Fujibuchi W."/>
        </authorList>
    </citation>
    <scope>NUCLEOTIDE SEQUENCE [LARGE SCALE GENOMIC DNA]</scope>
    <source>
        <strain evidence="2 3">JPCC DA0580</strain>
    </source>
</reference>
<dbReference type="GO" id="GO:0090364">
    <property type="term" value="P:regulation of proteasome assembly"/>
    <property type="evidence" value="ECO:0007669"/>
    <property type="project" value="InterPro"/>
</dbReference>